<dbReference type="AlphaFoldDB" id="A0A7W9V020"/>
<sequence>MFFLEPREKPQQPASWREDDGDVQLPPVAVPSTEEALEAALQRIGTLEFEVRRGAGEHQRMWSHISRLERQLGTLLASQLDQRDDLAGTQHCEHQELARQTRTLVEQQFQNFARRYSDRTDLAPHRPRRERTAYLMSVLTRQLLGKRPASSWSIQQTLRLTEEPAIEATINRLRTGCVDLMERIAQAGLSHEWNYDHIAGKHLDLDRQEAWGACDPKAPVSFLVAPAYLVNGRFYGRQLVYTA</sequence>
<keyword evidence="3" id="KW-1185">Reference proteome</keyword>
<evidence type="ECO:0000313" key="2">
    <source>
        <dbReference type="EMBL" id="MBB5937668.1"/>
    </source>
</evidence>
<gene>
    <name evidence="2" type="ORF">FHS42_004749</name>
</gene>
<reference evidence="2 3" key="1">
    <citation type="submission" date="2020-08" db="EMBL/GenBank/DDBJ databases">
        <title>Genomic Encyclopedia of Type Strains, Phase III (KMG-III): the genomes of soil and plant-associated and newly described type strains.</title>
        <authorList>
            <person name="Whitman W."/>
        </authorList>
    </citation>
    <scope>NUCLEOTIDE SEQUENCE [LARGE SCALE GENOMIC DNA]</scope>
    <source>
        <strain evidence="2 3">CECT 8305</strain>
    </source>
</reference>
<accession>A0A7W9V020</accession>
<comment type="caution">
    <text evidence="2">The sequence shown here is derived from an EMBL/GenBank/DDBJ whole genome shotgun (WGS) entry which is preliminary data.</text>
</comment>
<protein>
    <submittedName>
        <fullName evidence="2">Uncharacterized protein</fullName>
    </submittedName>
</protein>
<evidence type="ECO:0000313" key="3">
    <source>
        <dbReference type="Proteomes" id="UP000588098"/>
    </source>
</evidence>
<feature type="compositionally biased region" description="Basic and acidic residues" evidence="1">
    <location>
        <begin position="1"/>
        <end position="10"/>
    </location>
</feature>
<dbReference type="EMBL" id="JACHJL010000012">
    <property type="protein sequence ID" value="MBB5937668.1"/>
    <property type="molecule type" value="Genomic_DNA"/>
</dbReference>
<evidence type="ECO:0000256" key="1">
    <source>
        <dbReference type="SAM" id="MobiDB-lite"/>
    </source>
</evidence>
<name>A0A7W9V020_9ACTN</name>
<organism evidence="2 3">
    <name type="scientific">Streptomyces zagrosensis</name>
    <dbReference type="NCBI Taxonomy" id="1042984"/>
    <lineage>
        <taxon>Bacteria</taxon>
        <taxon>Bacillati</taxon>
        <taxon>Actinomycetota</taxon>
        <taxon>Actinomycetes</taxon>
        <taxon>Kitasatosporales</taxon>
        <taxon>Streptomycetaceae</taxon>
        <taxon>Streptomyces</taxon>
    </lineage>
</organism>
<feature type="region of interest" description="Disordered" evidence="1">
    <location>
        <begin position="1"/>
        <end position="23"/>
    </location>
</feature>
<proteinExistence type="predicted"/>
<dbReference type="RefSeq" id="WP_184574769.1">
    <property type="nucleotide sequence ID" value="NZ_JACHJL010000012.1"/>
</dbReference>
<dbReference type="Proteomes" id="UP000588098">
    <property type="component" value="Unassembled WGS sequence"/>
</dbReference>